<sequence>MSILKIVFIVLLFSFIILFHELGHFIFAKRSGIGILEFAIGMGPKVWSTKKGETEYSIRLIPIGGFVAMAGEDGAENDPEETNMDSFGDKTIWQRVQTIAAGPIFNIILTVILLAGVFTYMGTPQTELANVVKGTPAYEAGIEPGDKVVEIGGMEIKNWADVSAAVDKSGNKKTEIVVDRDGKEKTFEITPEKSKDNRYVLGIEAKMSRNPFVAIKNAVVSTWEMSVQMVTFVVQLFTGNLPMKLTDAVGGPVAVVSVVNEASKVGVLNLIYVMAVISLNLGILNLVPFPALDGFRLLMLLIEFLRGGKKLDPEKEGFVNMLGFAALMAFIVFITYNDILKLIR</sequence>
<feature type="domain" description="PDZ" evidence="12">
    <location>
        <begin position="114"/>
        <end position="182"/>
    </location>
</feature>
<dbReference type="GO" id="GO:0004222">
    <property type="term" value="F:metalloendopeptidase activity"/>
    <property type="evidence" value="ECO:0007669"/>
    <property type="project" value="InterPro"/>
</dbReference>
<proteinExistence type="inferred from homology"/>
<keyword evidence="10 11" id="KW-0472">Membrane</keyword>
<evidence type="ECO:0000256" key="9">
    <source>
        <dbReference type="ARBA" id="ARBA00023049"/>
    </source>
</evidence>
<evidence type="ECO:0000256" key="7">
    <source>
        <dbReference type="ARBA" id="ARBA00022833"/>
    </source>
</evidence>
<comment type="similarity">
    <text evidence="3 11">Belongs to the peptidase M50B family.</text>
</comment>
<dbReference type="Gene3D" id="2.30.42.10">
    <property type="match status" value="1"/>
</dbReference>
<evidence type="ECO:0000256" key="1">
    <source>
        <dbReference type="ARBA" id="ARBA00001947"/>
    </source>
</evidence>
<keyword evidence="6 11" id="KW-0378">Hydrolase</keyword>
<dbReference type="GO" id="GO:0006508">
    <property type="term" value="P:proteolysis"/>
    <property type="evidence" value="ECO:0007669"/>
    <property type="project" value="UniProtKB-KW"/>
</dbReference>
<evidence type="ECO:0000256" key="3">
    <source>
        <dbReference type="ARBA" id="ARBA00007931"/>
    </source>
</evidence>
<dbReference type="GO" id="GO:0046872">
    <property type="term" value="F:metal ion binding"/>
    <property type="evidence" value="ECO:0007669"/>
    <property type="project" value="UniProtKB-KW"/>
</dbReference>
<keyword evidence="8 11" id="KW-1133">Transmembrane helix</keyword>
<comment type="cofactor">
    <cofactor evidence="1 11">
        <name>Zn(2+)</name>
        <dbReference type="ChEBI" id="CHEBI:29105"/>
    </cofactor>
</comment>
<dbReference type="PANTHER" id="PTHR42837">
    <property type="entry name" value="REGULATOR OF SIGMA-E PROTEASE RSEP"/>
    <property type="match status" value="1"/>
</dbReference>
<dbReference type="InterPro" id="IPR008915">
    <property type="entry name" value="Peptidase_M50"/>
</dbReference>
<evidence type="ECO:0000313" key="14">
    <source>
        <dbReference type="Proteomes" id="UP000003178"/>
    </source>
</evidence>
<feature type="transmembrane region" description="Helical" evidence="11">
    <location>
        <begin position="270"/>
        <end position="298"/>
    </location>
</feature>
<dbReference type="STRING" id="500633.CLOHIR_01284"/>
<dbReference type="GO" id="GO:0016020">
    <property type="term" value="C:membrane"/>
    <property type="evidence" value="ECO:0007669"/>
    <property type="project" value="UniProtKB-SubCell"/>
</dbReference>
<reference evidence="13 14" key="2">
    <citation type="submission" date="2008-10" db="EMBL/GenBank/DDBJ databases">
        <title>Draft genome sequence of Clostridium hiranonis (DSM 13275).</title>
        <authorList>
            <person name="Sudarsanam P."/>
            <person name="Ley R."/>
            <person name="Guruge J."/>
            <person name="Turnbaugh P.J."/>
            <person name="Mahowald M."/>
            <person name="Liep D."/>
            <person name="Gordon J."/>
        </authorList>
    </citation>
    <scope>NUCLEOTIDE SEQUENCE [LARGE SCALE GENOMIC DNA]</scope>
    <source>
        <strain evidence="13 14">DSM 13275</strain>
    </source>
</reference>
<evidence type="ECO:0000256" key="11">
    <source>
        <dbReference type="RuleBase" id="RU362031"/>
    </source>
</evidence>
<feature type="transmembrane region" description="Helical" evidence="11">
    <location>
        <begin position="318"/>
        <end position="336"/>
    </location>
</feature>
<dbReference type="InterPro" id="IPR036034">
    <property type="entry name" value="PDZ_sf"/>
</dbReference>
<dbReference type="Pfam" id="PF17820">
    <property type="entry name" value="PDZ_6"/>
    <property type="match status" value="1"/>
</dbReference>
<dbReference type="EMBL" id="ABWP01000054">
    <property type="protein sequence ID" value="EEA85082.1"/>
    <property type="molecule type" value="Genomic_DNA"/>
</dbReference>
<dbReference type="InterPro" id="IPR001478">
    <property type="entry name" value="PDZ"/>
</dbReference>
<reference evidence="13 14" key="1">
    <citation type="submission" date="2008-09" db="EMBL/GenBank/DDBJ databases">
        <authorList>
            <person name="Fulton L."/>
            <person name="Clifton S."/>
            <person name="Fulton B."/>
            <person name="Xu J."/>
            <person name="Minx P."/>
            <person name="Pepin K.H."/>
            <person name="Johnson M."/>
            <person name="Thiruvilangam P."/>
            <person name="Bhonagiri V."/>
            <person name="Nash W.E."/>
            <person name="Mardis E.R."/>
            <person name="Wilson R.K."/>
        </authorList>
    </citation>
    <scope>NUCLEOTIDE SEQUENCE [LARGE SCALE GENOMIC DNA]</scope>
    <source>
        <strain evidence="13 14">DSM 13275</strain>
    </source>
</reference>
<gene>
    <name evidence="13" type="primary">rseP</name>
    <name evidence="13" type="ORF">CLOHIR_01284</name>
</gene>
<dbReference type="Proteomes" id="UP000003178">
    <property type="component" value="Unassembled WGS sequence"/>
</dbReference>
<dbReference type="PANTHER" id="PTHR42837:SF2">
    <property type="entry name" value="MEMBRANE METALLOPROTEASE ARASP2, CHLOROPLASTIC-RELATED"/>
    <property type="match status" value="1"/>
</dbReference>
<dbReference type="SUPFAM" id="SSF50156">
    <property type="entry name" value="PDZ domain-like"/>
    <property type="match status" value="1"/>
</dbReference>
<name>B6FZI0_PEPHT</name>
<dbReference type="OrthoDB" id="9782003at2"/>
<comment type="caution">
    <text evidence="13">The sequence shown here is derived from an EMBL/GenBank/DDBJ whole genome shotgun (WGS) entry which is preliminary data.</text>
</comment>
<evidence type="ECO:0000256" key="8">
    <source>
        <dbReference type="ARBA" id="ARBA00022989"/>
    </source>
</evidence>
<evidence type="ECO:0000313" key="13">
    <source>
        <dbReference type="EMBL" id="EEA85082.1"/>
    </source>
</evidence>
<dbReference type="Pfam" id="PF02163">
    <property type="entry name" value="Peptidase_M50"/>
    <property type="match status" value="1"/>
</dbReference>
<dbReference type="eggNOG" id="COG0750">
    <property type="taxonomic scope" value="Bacteria"/>
</dbReference>
<dbReference type="InterPro" id="IPR004387">
    <property type="entry name" value="Pept_M50_Zn"/>
</dbReference>
<evidence type="ECO:0000256" key="4">
    <source>
        <dbReference type="ARBA" id="ARBA00022670"/>
    </source>
</evidence>
<dbReference type="CDD" id="cd06163">
    <property type="entry name" value="S2P-M50_PDZ_RseP-like"/>
    <property type="match status" value="1"/>
</dbReference>
<evidence type="ECO:0000256" key="6">
    <source>
        <dbReference type="ARBA" id="ARBA00022801"/>
    </source>
</evidence>
<dbReference type="EC" id="3.4.24.-" evidence="11"/>
<dbReference type="RefSeq" id="WP_006440205.1">
    <property type="nucleotide sequence ID" value="NZ_DS995356.1"/>
</dbReference>
<dbReference type="InterPro" id="IPR041489">
    <property type="entry name" value="PDZ_6"/>
</dbReference>
<feature type="transmembrane region" description="Helical" evidence="11">
    <location>
        <begin position="6"/>
        <end position="27"/>
    </location>
</feature>
<keyword evidence="11" id="KW-0479">Metal-binding</keyword>
<keyword evidence="9 11" id="KW-0482">Metalloprotease</keyword>
<comment type="subcellular location">
    <subcellularLocation>
        <location evidence="2">Membrane</location>
        <topology evidence="2">Multi-pass membrane protein</topology>
    </subcellularLocation>
</comment>
<evidence type="ECO:0000259" key="12">
    <source>
        <dbReference type="SMART" id="SM00228"/>
    </source>
</evidence>
<dbReference type="CDD" id="cd23081">
    <property type="entry name" value="cpPDZ_EcRseP-like"/>
    <property type="match status" value="1"/>
</dbReference>
<evidence type="ECO:0000256" key="10">
    <source>
        <dbReference type="ARBA" id="ARBA00023136"/>
    </source>
</evidence>
<dbReference type="NCBIfam" id="TIGR00054">
    <property type="entry name" value="RIP metalloprotease RseP"/>
    <property type="match status" value="1"/>
</dbReference>
<dbReference type="SMART" id="SM00228">
    <property type="entry name" value="PDZ"/>
    <property type="match status" value="1"/>
</dbReference>
<feature type="transmembrane region" description="Helical" evidence="11">
    <location>
        <begin position="99"/>
        <end position="121"/>
    </location>
</feature>
<evidence type="ECO:0000256" key="5">
    <source>
        <dbReference type="ARBA" id="ARBA00022692"/>
    </source>
</evidence>
<keyword evidence="5 11" id="KW-0812">Transmembrane</keyword>
<organism evidence="13 14">
    <name type="scientific">Peptacetobacter hiranonis (strain DSM 13275 / JCM 10541 / KCTC 15199 / TO-931)</name>
    <name type="common">Clostridium hiranonis</name>
    <dbReference type="NCBI Taxonomy" id="500633"/>
    <lineage>
        <taxon>Bacteria</taxon>
        <taxon>Bacillati</taxon>
        <taxon>Bacillota</taxon>
        <taxon>Clostridia</taxon>
        <taxon>Peptostreptococcales</taxon>
        <taxon>Peptostreptococcaceae</taxon>
        <taxon>Peptacetobacter</taxon>
    </lineage>
</organism>
<keyword evidence="14" id="KW-1185">Reference proteome</keyword>
<dbReference type="AlphaFoldDB" id="B6FZI0"/>
<evidence type="ECO:0000256" key="2">
    <source>
        <dbReference type="ARBA" id="ARBA00004141"/>
    </source>
</evidence>
<keyword evidence="7 11" id="KW-0862">Zinc</keyword>
<accession>B6FZI0</accession>
<protein>
    <recommendedName>
        <fullName evidence="11">Zinc metalloprotease</fullName>
        <ecNumber evidence="11">3.4.24.-</ecNumber>
    </recommendedName>
</protein>
<dbReference type="HOGENOM" id="CLU_025778_1_3_9"/>
<keyword evidence="4 13" id="KW-0645">Protease</keyword>